<accession>A0A0H3FDT4</accession>
<dbReference type="SUPFAM" id="SSF49401">
    <property type="entry name" value="Bacterial adhesins"/>
    <property type="match status" value="1"/>
</dbReference>
<evidence type="ECO:0000256" key="5">
    <source>
        <dbReference type="SAM" id="SignalP"/>
    </source>
</evidence>
<dbReference type="GeneID" id="95419827"/>
<comment type="subcellular location">
    <subcellularLocation>
        <location evidence="1">Fimbrium</location>
    </subcellularLocation>
</comment>
<dbReference type="InterPro" id="IPR008966">
    <property type="entry name" value="Adhesion_dom_sf"/>
</dbReference>
<dbReference type="GO" id="GO:0043709">
    <property type="term" value="P:cell adhesion involved in single-species biofilm formation"/>
    <property type="evidence" value="ECO:0007669"/>
    <property type="project" value="TreeGrafter"/>
</dbReference>
<keyword evidence="9" id="KW-1185">Reference proteome</keyword>
<gene>
    <name evidence="6" type="ordered locus">Rahaq_3875</name>
    <name evidence="7" type="ORF">ACFPK4_00915</name>
</gene>
<evidence type="ECO:0000313" key="6">
    <source>
        <dbReference type="EMBL" id="ADW75464.1"/>
    </source>
</evidence>
<dbReference type="EMBL" id="CP002505">
    <property type="protein sequence ID" value="ADW75464.1"/>
    <property type="molecule type" value="Genomic_DNA"/>
</dbReference>
<evidence type="ECO:0000256" key="4">
    <source>
        <dbReference type="ARBA" id="ARBA00023263"/>
    </source>
</evidence>
<evidence type="ECO:0000313" key="7">
    <source>
        <dbReference type="EMBL" id="MFD3222083.1"/>
    </source>
</evidence>
<dbReference type="Proteomes" id="UP000007257">
    <property type="component" value="Chromosome"/>
</dbReference>
<organism evidence="6 8">
    <name type="scientific">Rahnella sp. (strain Y9602)</name>
    <dbReference type="NCBI Taxonomy" id="2703885"/>
    <lineage>
        <taxon>Bacteria</taxon>
        <taxon>Pseudomonadati</taxon>
        <taxon>Pseudomonadota</taxon>
        <taxon>Gammaproteobacteria</taxon>
        <taxon>Enterobacterales</taxon>
        <taxon>Yersiniaceae</taxon>
        <taxon>Rahnella</taxon>
    </lineage>
</organism>
<reference evidence="8" key="1">
    <citation type="submission" date="2011-01" db="EMBL/GenBank/DDBJ databases">
        <title>Complete sequence of chromosome of Rahnella sp. Y9602.</title>
        <authorList>
            <consortium name="US DOE Joint Genome Institute"/>
            <person name="Lucas S."/>
            <person name="Copeland A."/>
            <person name="Lapidus A."/>
            <person name="Cheng J.-F."/>
            <person name="Goodwin L."/>
            <person name="Pitluck S."/>
            <person name="Lu M."/>
            <person name="Detter J.C."/>
            <person name="Han C."/>
            <person name="Tapia R."/>
            <person name="Land M."/>
            <person name="Hauser L."/>
            <person name="Kyrpides N."/>
            <person name="Ivanova N."/>
            <person name="Ovchinnikova G."/>
            <person name="Pagani I."/>
            <person name="Sobecky P.A."/>
            <person name="Martinez R.J."/>
            <person name="Woyke T."/>
        </authorList>
    </citation>
    <scope>NUCLEOTIDE SEQUENCE [LARGE SCALE GENOMIC DNA]</scope>
    <source>
        <strain evidence="8">Y9602</strain>
    </source>
</reference>
<proteinExistence type="inferred from homology"/>
<feature type="signal peptide" evidence="5">
    <location>
        <begin position="1"/>
        <end position="23"/>
    </location>
</feature>
<evidence type="ECO:0000256" key="2">
    <source>
        <dbReference type="ARBA" id="ARBA00006671"/>
    </source>
</evidence>
<evidence type="ECO:0000313" key="8">
    <source>
        <dbReference type="Proteomes" id="UP000007257"/>
    </source>
</evidence>
<dbReference type="GO" id="GO:0009289">
    <property type="term" value="C:pilus"/>
    <property type="evidence" value="ECO:0007669"/>
    <property type="project" value="UniProtKB-SubCell"/>
</dbReference>
<sequence precursor="true">MKMKMVSAAVFVFAALSSQAAFAIDGTLNFTGTVKSTACSLESKDLTVTIEKVAASTLNALAVGETTPGASEPFSLVLRGCPASVTSANVKFKGNSSTSNQFTDATPSAVGTIIKAADGTLQVPNTDMPAALVEGDNTLNYVAALTRTKTSNVGTGSWTLNLPFEITYQ</sequence>
<dbReference type="EMBL" id="JBHUCJ010000001">
    <property type="protein sequence ID" value="MFD3222083.1"/>
    <property type="molecule type" value="Genomic_DNA"/>
</dbReference>
<feature type="chain" id="PRO_5002609052" evidence="5">
    <location>
        <begin position="24"/>
        <end position="169"/>
    </location>
</feature>
<dbReference type="Gene3D" id="2.60.40.1090">
    <property type="entry name" value="Fimbrial-type adhesion domain"/>
    <property type="match status" value="1"/>
</dbReference>
<dbReference type="HOGENOM" id="CLU_088965_0_3_6"/>
<dbReference type="InterPro" id="IPR050263">
    <property type="entry name" value="Bact_Fimbrial_Adh_Pro"/>
</dbReference>
<evidence type="ECO:0000313" key="9">
    <source>
        <dbReference type="Proteomes" id="UP001598201"/>
    </source>
</evidence>
<name>A0A0H3FDT4_RAHSY</name>
<protein>
    <submittedName>
        <fullName evidence="6 7">Fimbrial protein</fullName>
    </submittedName>
</protein>
<dbReference type="RefSeq" id="WP_013577153.1">
    <property type="nucleotide sequence ID" value="NC_015061.1"/>
</dbReference>
<dbReference type="Proteomes" id="UP001598201">
    <property type="component" value="Unassembled WGS sequence"/>
</dbReference>
<reference evidence="6 8" key="2">
    <citation type="journal article" date="2012" name="J. Bacteriol.">
        <title>Complete Genome Sequence of Rahnella sp. Strain Y9602, a Gammaproteobacterium Isolate from Metal- and Radionuclide-Contaminated Soil.</title>
        <authorList>
            <person name="Martinez R.J."/>
            <person name="Bruce D."/>
            <person name="Detter C."/>
            <person name="Goodwin L.A."/>
            <person name="Han J."/>
            <person name="Han C.S."/>
            <person name="Held B."/>
            <person name="Land M.L."/>
            <person name="Mikhailova N."/>
            <person name="Nolan M."/>
            <person name="Pennacchio L."/>
            <person name="Pitluck S."/>
            <person name="Tapia R."/>
            <person name="Woyke T."/>
            <person name="Sobecky P.A."/>
        </authorList>
    </citation>
    <scope>NUCLEOTIDE SEQUENCE [LARGE SCALE GENOMIC DNA]</scope>
    <source>
        <strain evidence="6 8">Y9602</strain>
    </source>
</reference>
<keyword evidence="3 5" id="KW-0732">Signal</keyword>
<evidence type="ECO:0000256" key="1">
    <source>
        <dbReference type="ARBA" id="ARBA00004561"/>
    </source>
</evidence>
<dbReference type="InterPro" id="IPR036937">
    <property type="entry name" value="Adhesion_dom_fimbrial_sf"/>
</dbReference>
<dbReference type="OrthoDB" id="6495165at2"/>
<dbReference type="AlphaFoldDB" id="A0A0H3FDT4"/>
<reference evidence="7 9" key="3">
    <citation type="submission" date="2024-09" db="EMBL/GenBank/DDBJ databases">
        <title>Genomes of Rahnella.</title>
        <authorList>
            <person name="Mnguni F.C."/>
            <person name="Shin G.Y."/>
            <person name="Coutinho T."/>
        </authorList>
    </citation>
    <scope>NUCLEOTIDE SEQUENCE [LARGE SCALE GENOMIC DNA]</scope>
    <source>
        <strain evidence="7 9">20WA0057</strain>
    </source>
</reference>
<dbReference type="KEGG" id="rah:Rahaq_3875"/>
<keyword evidence="4" id="KW-0281">Fimbrium</keyword>
<evidence type="ECO:0000256" key="3">
    <source>
        <dbReference type="ARBA" id="ARBA00022729"/>
    </source>
</evidence>
<dbReference type="eggNOG" id="COG3539">
    <property type="taxonomic scope" value="Bacteria"/>
</dbReference>
<comment type="similarity">
    <text evidence="2">Belongs to the fimbrial protein family.</text>
</comment>
<dbReference type="PANTHER" id="PTHR33420">
    <property type="entry name" value="FIMBRIAL SUBUNIT ELFA-RELATED"/>
    <property type="match status" value="1"/>
</dbReference>
<dbReference type="PANTHER" id="PTHR33420:SF3">
    <property type="entry name" value="FIMBRIAL SUBUNIT ELFA"/>
    <property type="match status" value="1"/>
</dbReference>